<dbReference type="CDD" id="cd01131">
    <property type="entry name" value="PilT"/>
    <property type="match status" value="1"/>
</dbReference>
<dbReference type="EMBL" id="CP042909">
    <property type="protein sequence ID" value="QJA05330.1"/>
    <property type="molecule type" value="Genomic_DNA"/>
</dbReference>
<evidence type="ECO:0000313" key="3">
    <source>
        <dbReference type="EMBL" id="QJA05330.1"/>
    </source>
</evidence>
<dbReference type="PROSITE" id="PS50008">
    <property type="entry name" value="PIPLC_Y_DOMAIN"/>
    <property type="match status" value="1"/>
</dbReference>
<dbReference type="NCBIfam" id="TIGR01420">
    <property type="entry name" value="pilT_fam"/>
    <property type="match status" value="1"/>
</dbReference>
<dbReference type="GO" id="GO:0006629">
    <property type="term" value="P:lipid metabolic process"/>
    <property type="evidence" value="ECO:0007669"/>
    <property type="project" value="InterPro"/>
</dbReference>
<dbReference type="InterPro" id="IPR001711">
    <property type="entry name" value="PLipase_C_Pinositol-sp_Y"/>
</dbReference>
<dbReference type="InterPro" id="IPR001482">
    <property type="entry name" value="T2SS/T4SS_dom"/>
</dbReference>
<keyword evidence="4" id="KW-1185">Reference proteome</keyword>
<reference evidence="3 4" key="1">
    <citation type="submission" date="2019-08" db="EMBL/GenBank/DDBJ databases">
        <title>Complete genome sequence of Thermosulfurimonas marina SU872T, an anaerobic thermophilic chemolithoautotrophic bacterium isolated from a shallow marine hydrothermal vent.</title>
        <authorList>
            <person name="Allioux M."/>
            <person name="Jebbar M."/>
            <person name="Slobodkina G."/>
            <person name="Slobodkin A."/>
            <person name="Moalic Y."/>
            <person name="Frolova A."/>
            <person name="Shao Z."/>
            <person name="Alain K."/>
        </authorList>
    </citation>
    <scope>NUCLEOTIDE SEQUENCE [LARGE SCALE GENOMIC DNA]</scope>
    <source>
        <strain evidence="3 4">SU872</strain>
    </source>
</reference>
<gene>
    <name evidence="3" type="ORF">FVE67_00355</name>
</gene>
<dbReference type="InterPro" id="IPR027417">
    <property type="entry name" value="P-loop_NTPase"/>
</dbReference>
<accession>A0A6H1WQ91</accession>
<dbReference type="InterPro" id="IPR050921">
    <property type="entry name" value="T4SS_GSP_E_ATPase"/>
</dbReference>
<evidence type="ECO:0000259" key="2">
    <source>
        <dbReference type="PROSITE" id="PS50008"/>
    </source>
</evidence>
<dbReference type="SUPFAM" id="SSF52540">
    <property type="entry name" value="P-loop containing nucleoside triphosphate hydrolases"/>
    <property type="match status" value="1"/>
</dbReference>
<dbReference type="Proteomes" id="UP000501253">
    <property type="component" value="Chromosome"/>
</dbReference>
<dbReference type="RefSeq" id="WP_168718695.1">
    <property type="nucleotide sequence ID" value="NZ_CP042909.1"/>
</dbReference>
<evidence type="ECO:0000313" key="4">
    <source>
        <dbReference type="Proteomes" id="UP000501253"/>
    </source>
</evidence>
<protein>
    <submittedName>
        <fullName evidence="3">PilT/PilU family type 4a pilus ATPase</fullName>
    </submittedName>
</protein>
<feature type="domain" description="PI-PLC Y-box" evidence="2">
    <location>
        <begin position="58"/>
        <end position="106"/>
    </location>
</feature>
<dbReference type="GO" id="GO:0005524">
    <property type="term" value="F:ATP binding"/>
    <property type="evidence" value="ECO:0007669"/>
    <property type="project" value="InterPro"/>
</dbReference>
<dbReference type="InterPro" id="IPR006321">
    <property type="entry name" value="PilT/PilU"/>
</dbReference>
<dbReference type="Pfam" id="PF00437">
    <property type="entry name" value="T2SSE"/>
    <property type="match status" value="1"/>
</dbReference>
<dbReference type="AlphaFoldDB" id="A0A6H1WQ91"/>
<dbReference type="PANTHER" id="PTHR30486">
    <property type="entry name" value="TWITCHING MOTILITY PROTEIN PILT"/>
    <property type="match status" value="1"/>
</dbReference>
<comment type="similarity">
    <text evidence="1">Belongs to the GSP E family.</text>
</comment>
<sequence>MLSEIDLSELIWDLARSHERATDILFMVGRPFQVLADGRLHQVKLSHWPVERLTPLQTETIAFNLLRKNPRLFQDLVRHGSADLSYRLPDGTRFRVNIYSRQKNYNIVMRKLPSQVPSIADLGLPPAFYRIAQEKSGIVLVTGATGQGKTTSLAAILNEINEREAVHVVTLEDPVEYVHRPKKATFSQRELGTDFDTFANGLRAALRQAPQVILVGEIRDRETMEIALMAAETGHLVLSTLHTVGAGNTINRILGFFTIEEEHQIRNRLADTLRWIVGQKLLPKVGGGRVAVFDILYNTIRTKETIIKGEEEGRTFYDIMRQGSPYHMQTFDQHIVELYRQGLITEDVALAYCVRRDLVGREIDLIKSAKGEKTSDLEVEKLKLEFEEGPWRRKG</sequence>
<dbReference type="GO" id="GO:0016887">
    <property type="term" value="F:ATP hydrolysis activity"/>
    <property type="evidence" value="ECO:0007669"/>
    <property type="project" value="InterPro"/>
</dbReference>
<proteinExistence type="inferred from homology"/>
<dbReference type="Gene3D" id="3.40.50.300">
    <property type="entry name" value="P-loop containing nucleotide triphosphate hydrolases"/>
    <property type="match status" value="1"/>
</dbReference>
<dbReference type="Gene3D" id="3.30.450.90">
    <property type="match status" value="1"/>
</dbReference>
<evidence type="ECO:0000256" key="1">
    <source>
        <dbReference type="ARBA" id="ARBA00006611"/>
    </source>
</evidence>
<dbReference type="GO" id="GO:0035556">
    <property type="term" value="P:intracellular signal transduction"/>
    <property type="evidence" value="ECO:0007669"/>
    <property type="project" value="InterPro"/>
</dbReference>
<name>A0A6H1WQ91_9BACT</name>
<dbReference type="GO" id="GO:0004435">
    <property type="term" value="F:phosphatidylinositol-4,5-bisphosphate phospholipase C activity"/>
    <property type="evidence" value="ECO:0007669"/>
    <property type="project" value="InterPro"/>
</dbReference>
<dbReference type="PANTHER" id="PTHR30486:SF16">
    <property type="entry name" value="TWITCHING MOTILITY PROTEIN PILT"/>
    <property type="match status" value="1"/>
</dbReference>
<dbReference type="KEGG" id="tmai:FVE67_00355"/>
<organism evidence="3 4">
    <name type="scientific">Thermosulfurimonas marina</name>
    <dbReference type="NCBI Taxonomy" id="2047767"/>
    <lineage>
        <taxon>Bacteria</taxon>
        <taxon>Pseudomonadati</taxon>
        <taxon>Thermodesulfobacteriota</taxon>
        <taxon>Thermodesulfobacteria</taxon>
        <taxon>Thermodesulfobacteriales</taxon>
        <taxon>Thermodesulfobacteriaceae</taxon>
        <taxon>Thermosulfurimonas</taxon>
    </lineage>
</organism>